<dbReference type="InterPro" id="IPR011009">
    <property type="entry name" value="Kinase-like_dom_sf"/>
</dbReference>
<dbReference type="GO" id="GO:0004672">
    <property type="term" value="F:protein kinase activity"/>
    <property type="evidence" value="ECO:0007669"/>
    <property type="project" value="InterPro"/>
</dbReference>
<dbReference type="Proteomes" id="UP000242287">
    <property type="component" value="Unassembled WGS sequence"/>
</dbReference>
<keyword evidence="3" id="KW-1185">Reference proteome</keyword>
<evidence type="ECO:0000313" key="2">
    <source>
        <dbReference type="EMBL" id="PFH47466.1"/>
    </source>
</evidence>
<reference evidence="2 3" key="1">
    <citation type="submission" date="2014-02" db="EMBL/GenBank/DDBJ databases">
        <title>Transposable element dynamics among asymbiotic and ectomycorrhizal Amanita fungi.</title>
        <authorList>
            <consortium name="DOE Joint Genome Institute"/>
            <person name="Hess J."/>
            <person name="Skrede I."/>
            <person name="Wolfe B."/>
            <person name="LaButti K."/>
            <person name="Ohm R.A."/>
            <person name="Grigoriev I.V."/>
            <person name="Pringle A."/>
        </authorList>
    </citation>
    <scope>NUCLEOTIDE SEQUENCE [LARGE SCALE GENOMIC DNA]</scope>
    <source>
        <strain evidence="2 3">SKay4041</strain>
    </source>
</reference>
<evidence type="ECO:0000313" key="3">
    <source>
        <dbReference type="Proteomes" id="UP000242287"/>
    </source>
</evidence>
<gene>
    <name evidence="2" type="ORF">AMATHDRAFT_152002</name>
</gene>
<dbReference type="InterPro" id="IPR000719">
    <property type="entry name" value="Prot_kinase_dom"/>
</dbReference>
<evidence type="ECO:0000259" key="1">
    <source>
        <dbReference type="PROSITE" id="PS50011"/>
    </source>
</evidence>
<accession>A0A2A9NI85</accession>
<proteinExistence type="predicted"/>
<dbReference type="Pfam" id="PF00069">
    <property type="entry name" value="Pkinase"/>
    <property type="match status" value="1"/>
</dbReference>
<feature type="domain" description="Protein kinase" evidence="1">
    <location>
        <begin position="212"/>
        <end position="453"/>
    </location>
</feature>
<dbReference type="GO" id="GO:0005524">
    <property type="term" value="F:ATP binding"/>
    <property type="evidence" value="ECO:0007669"/>
    <property type="project" value="InterPro"/>
</dbReference>
<dbReference type="Gene3D" id="1.10.510.10">
    <property type="entry name" value="Transferase(Phosphotransferase) domain 1"/>
    <property type="match status" value="1"/>
</dbReference>
<dbReference type="PROSITE" id="PS50011">
    <property type="entry name" value="PROTEIN_KINASE_DOM"/>
    <property type="match status" value="1"/>
</dbReference>
<dbReference type="AlphaFoldDB" id="A0A2A9NI85"/>
<sequence length="453" mass="51273">DVSLELLERWQTPFSSLPSLIDLQTHLNRPLASDEKIPISNEIYTKLLIQHSETQHSCLPSDLDTLFRITEEEAAFDIQLQVASAITTGPPLELGTENSFIHLWDHNIGLVLLKCLGESYRIRDSNKDTVTGAFRPDFGLLIDGRCIFRGEEKKPSYTGTSPREELIKKTRWVYGSAPYVIGYYAVGTEITLVTVEHDPSQRHDGVSVWDILTTNLSTRRGRINNIRKMIRLVPVICSLAKMISKGVDADMLPMPRDDGKSIEFFKAMTRKNYSLKDTNRVIHLQNIYKLLAQKQVPNVDRLRKANVVDECYVELVPRGNDEGPRSVDDVKRAVTCVLEALEVLHTKPKIFHRDIRWLNVMQSREDPTRWFLIDWEDATQEPTEAAPHLRSGTHAPQVFANGHGAEVDIWGVGRLITTAGIRSMPKDLISLGERMMDGSIKSATQALEELKNL</sequence>
<feature type="non-terminal residue" evidence="2">
    <location>
        <position position="1"/>
    </location>
</feature>
<dbReference type="EMBL" id="KZ302110">
    <property type="protein sequence ID" value="PFH47466.1"/>
    <property type="molecule type" value="Genomic_DNA"/>
</dbReference>
<protein>
    <recommendedName>
        <fullName evidence="1">Protein kinase domain-containing protein</fullName>
    </recommendedName>
</protein>
<dbReference type="OrthoDB" id="2379186at2759"/>
<organism evidence="2 3">
    <name type="scientific">Amanita thiersii Skay4041</name>
    <dbReference type="NCBI Taxonomy" id="703135"/>
    <lineage>
        <taxon>Eukaryota</taxon>
        <taxon>Fungi</taxon>
        <taxon>Dikarya</taxon>
        <taxon>Basidiomycota</taxon>
        <taxon>Agaricomycotina</taxon>
        <taxon>Agaricomycetes</taxon>
        <taxon>Agaricomycetidae</taxon>
        <taxon>Agaricales</taxon>
        <taxon>Pluteineae</taxon>
        <taxon>Amanitaceae</taxon>
        <taxon>Amanita</taxon>
    </lineage>
</organism>
<dbReference type="SUPFAM" id="SSF56112">
    <property type="entry name" value="Protein kinase-like (PK-like)"/>
    <property type="match status" value="1"/>
</dbReference>
<name>A0A2A9NI85_9AGAR</name>